<dbReference type="PANTHER" id="PTHR40661:SF3">
    <property type="entry name" value="FELS-1 PROPHAGE TRANSCRIPTIONAL REGULATOR"/>
    <property type="match status" value="1"/>
</dbReference>
<dbReference type="CDD" id="cd06529">
    <property type="entry name" value="S24_LexA-like"/>
    <property type="match status" value="1"/>
</dbReference>
<dbReference type="AlphaFoldDB" id="A0A3S0V910"/>
<dbReference type="InterPro" id="IPR036286">
    <property type="entry name" value="LexA/Signal_pep-like_sf"/>
</dbReference>
<keyword evidence="2" id="KW-0238">DNA-binding</keyword>
<dbReference type="OrthoDB" id="9792157at2"/>
<dbReference type="SUPFAM" id="SSF51306">
    <property type="entry name" value="LexA/Signal peptidase"/>
    <property type="match status" value="1"/>
</dbReference>
<sequence length="210" mass="22756">MLKHTDIWRAIDRLAATHELSASGLARRAGLDPTTFNKSKRTTGDGKLRWPSTESISKVLDATGASLSEFVSLIGESAGPGSLQRVPVIGYAQAGSAGYFTDAGYPAGSGWDELMFPDLGDPSAYALEIAGDSMEPVYRDGDTIIVSPAAQIRRNDRVVVRTRGGEVMAKQLLRETATKIELLSINRAHPDRSIPRTEIAWMARIIWASQ</sequence>
<comment type="caution">
    <text evidence="5">The sequence shown here is derived from an EMBL/GenBank/DDBJ whole genome shotgun (WGS) entry which is preliminary data.</text>
</comment>
<protein>
    <submittedName>
        <fullName evidence="5">Helix-turn-helix transcriptional regulator</fullName>
    </submittedName>
</protein>
<evidence type="ECO:0000313" key="5">
    <source>
        <dbReference type="EMBL" id="RUQ75958.1"/>
    </source>
</evidence>
<dbReference type="InterPro" id="IPR039418">
    <property type="entry name" value="LexA-like"/>
</dbReference>
<organism evidence="5 6">
    <name type="scientific">Azospirillum doebereinerae</name>
    <dbReference type="NCBI Taxonomy" id="92933"/>
    <lineage>
        <taxon>Bacteria</taxon>
        <taxon>Pseudomonadati</taxon>
        <taxon>Pseudomonadota</taxon>
        <taxon>Alphaproteobacteria</taxon>
        <taxon>Rhodospirillales</taxon>
        <taxon>Azospirillaceae</taxon>
        <taxon>Azospirillum</taxon>
    </lineage>
</organism>
<keyword evidence="3" id="KW-0804">Transcription</keyword>
<name>A0A3S0V910_9PROT</name>
<evidence type="ECO:0000256" key="2">
    <source>
        <dbReference type="ARBA" id="ARBA00023125"/>
    </source>
</evidence>
<dbReference type="GO" id="GO:0003677">
    <property type="term" value="F:DNA binding"/>
    <property type="evidence" value="ECO:0007669"/>
    <property type="project" value="UniProtKB-KW"/>
</dbReference>
<dbReference type="Gene3D" id="2.10.109.10">
    <property type="entry name" value="Umud Fragment, subunit A"/>
    <property type="match status" value="1"/>
</dbReference>
<dbReference type="Pfam" id="PF00717">
    <property type="entry name" value="Peptidase_S24"/>
    <property type="match status" value="1"/>
</dbReference>
<evidence type="ECO:0000259" key="4">
    <source>
        <dbReference type="Pfam" id="PF00717"/>
    </source>
</evidence>
<dbReference type="RefSeq" id="WP_126994352.1">
    <property type="nucleotide sequence ID" value="NZ_CP173190.1"/>
</dbReference>
<keyword evidence="1" id="KW-0805">Transcription regulation</keyword>
<gene>
    <name evidence="5" type="ORF">EJ913_02270</name>
</gene>
<keyword evidence="6" id="KW-1185">Reference proteome</keyword>
<dbReference type="InterPro" id="IPR015927">
    <property type="entry name" value="Peptidase_S24_S26A/B/C"/>
</dbReference>
<reference evidence="5 6" key="1">
    <citation type="submission" date="2018-12" db="EMBL/GenBank/DDBJ databases">
        <authorList>
            <person name="Yang Y."/>
        </authorList>
    </citation>
    <scope>NUCLEOTIDE SEQUENCE [LARGE SCALE GENOMIC DNA]</scope>
    <source>
        <strain evidence="5 6">GSF71</strain>
    </source>
</reference>
<dbReference type="EMBL" id="RZIJ01000001">
    <property type="protein sequence ID" value="RUQ75958.1"/>
    <property type="molecule type" value="Genomic_DNA"/>
</dbReference>
<proteinExistence type="predicted"/>
<evidence type="ECO:0000313" key="6">
    <source>
        <dbReference type="Proteomes" id="UP000280346"/>
    </source>
</evidence>
<evidence type="ECO:0000256" key="1">
    <source>
        <dbReference type="ARBA" id="ARBA00023015"/>
    </source>
</evidence>
<evidence type="ECO:0000256" key="3">
    <source>
        <dbReference type="ARBA" id="ARBA00023163"/>
    </source>
</evidence>
<accession>A0A3S0V910</accession>
<dbReference type="PANTHER" id="PTHR40661">
    <property type="match status" value="1"/>
</dbReference>
<feature type="domain" description="Peptidase S24/S26A/S26B/S26C" evidence="4">
    <location>
        <begin position="87"/>
        <end position="206"/>
    </location>
</feature>
<dbReference type="Proteomes" id="UP000280346">
    <property type="component" value="Unassembled WGS sequence"/>
</dbReference>